<evidence type="ECO:0000313" key="1">
    <source>
        <dbReference type="EMBL" id="QZE13488.1"/>
    </source>
</evidence>
<evidence type="ECO:0000313" key="2">
    <source>
        <dbReference type="Proteomes" id="UP000826212"/>
    </source>
</evidence>
<protein>
    <submittedName>
        <fullName evidence="1">Family 20 glycosylhydrolase</fullName>
    </submittedName>
</protein>
<accession>A0AC61ND76</accession>
<gene>
    <name evidence="1" type="ORF">K4L44_13020</name>
</gene>
<organism evidence="1 2">
    <name type="scientific">Halosquirtibacter laminarini</name>
    <dbReference type="NCBI Taxonomy" id="3374600"/>
    <lineage>
        <taxon>Bacteria</taxon>
        <taxon>Pseudomonadati</taxon>
        <taxon>Bacteroidota</taxon>
        <taxon>Bacteroidia</taxon>
        <taxon>Marinilabiliales</taxon>
        <taxon>Prolixibacteraceae</taxon>
        <taxon>Halosquirtibacter</taxon>
    </lineage>
</organism>
<reference evidence="1" key="1">
    <citation type="submission" date="2021-08" db="EMBL/GenBank/DDBJ databases">
        <title>Novel anaerobic bacterium isolated from sea squirt in East Sea, Republic of Korea.</title>
        <authorList>
            <person name="Nguyen T.H."/>
            <person name="Li Z."/>
            <person name="Lee Y.-J."/>
            <person name="Ko J."/>
            <person name="Kim S.-G."/>
        </authorList>
    </citation>
    <scope>NUCLEOTIDE SEQUENCE</scope>
    <source>
        <strain evidence="1">KCTC 25031</strain>
    </source>
</reference>
<dbReference type="EMBL" id="CP081303">
    <property type="protein sequence ID" value="QZE13488.1"/>
    <property type="molecule type" value="Genomic_DNA"/>
</dbReference>
<dbReference type="Proteomes" id="UP000826212">
    <property type="component" value="Chromosome"/>
</dbReference>
<name>A0AC61ND76_9BACT</name>
<proteinExistence type="predicted"/>
<sequence>MRNNIITTCFFLFFIVLFYGCKDTEEKSVSTVLLPRAKQEIHNNGTFVSSSTLKVMSNTALLRGVEKIGSEILKNSVGVTLERSKTDINIKLFLIKSSAIPKEGYQLSVSEEGIVIKAVDKCGILYGLQSLSQLVRKIDTDKIEIPFVKINDSPKYPYRGLDLDLCRHFYKIKDLKSLIDVMSYLKMNKLILELADDEGWRIEIKSLPKLQSISAFRSSIGFTQNQVFGHNKDDKSVYGGYYTQSEMRDLVRYAKYRNVEIIPQVEVANHLIAASRAYHFLECTSDEAKISGELSSTTCYSNDRCLKFWDQVIGELSHVFESPYIHVGGGVIKCNLDYMCESCQNLVKSGKFKTTEAIHFDYMKKIETLVHKYGKKVLGWNKVYRYSKDPSSMAMVWQSTQAARFNVKNNHPVILCPQRKFSFKMDQNLHGDYKGKRGVLTLRDVYDFIPSFSKVDSKFLGSLVKGVSAILWTPNSPTFDVACMRLFPRLFAVSELGWYGFENKDWDNFRSRQQNMIRYVNDRMMAHGKLSHKVFFKTIKLDNGQLGLTLSNDAGDPIRYTVDGSKPDIHSALYTTPIPVDGLMIVKALPLCNDGLKSQVFGRKLFDHKALFCNVRYKYPYSYDLGECRSRALVDGIVNNYQTIELEDMDVTLDLGEEKEIFHITTKWASRPKKSIFEPKSVIYKVSKDGVKFRTIFQMMYSADSKESHERLVECFPGGLKARYINVIGKNRRINPSWHNFPDRYSWLNLDEVVIE</sequence>
<keyword evidence="2" id="KW-1185">Reference proteome</keyword>